<dbReference type="Gene3D" id="3.20.20.60">
    <property type="entry name" value="Phosphoenolpyruvate-binding domains"/>
    <property type="match status" value="1"/>
</dbReference>
<dbReference type="RefSeq" id="WP_182164749.1">
    <property type="nucleotide sequence ID" value="NZ_JACFXV010000048.1"/>
</dbReference>
<dbReference type="CDD" id="cd00377">
    <property type="entry name" value="ICL_PEPM"/>
    <property type="match status" value="1"/>
</dbReference>
<name>A0A839AD06_9HYPH</name>
<dbReference type="PANTHER" id="PTHR42905">
    <property type="entry name" value="PHOSPHOENOLPYRUVATE CARBOXYLASE"/>
    <property type="match status" value="1"/>
</dbReference>
<keyword evidence="1" id="KW-0456">Lyase</keyword>
<evidence type="ECO:0000313" key="1">
    <source>
        <dbReference type="EMBL" id="MBA5777401.1"/>
    </source>
</evidence>
<sequence length="279" mass="29524">MPSHAEKRAAFRALHEKGEAFLMPNPHDVGTALILQGLGFKAIATTSWGFAFAQGVGDVMGLVSRDMALAHAQEIVANTDIPVNGDLENGFGDAPEDVAETIRGAIEVGLAGCSIEDLSQTPEGGFYAFDHAVERIRAGVAARKALAADFVLTARAEAPIRSDEDLDETIRRLRAYAEAGADLVYAPLLTKREHIGRVLREVPAKLNFLGGRAGLSYSLAELSVLGVTRVSIGAGLSRVAFGAFYTAAQALAETGDLGLFSDVAGAREIGRFMRGREQA</sequence>
<proteinExistence type="predicted"/>
<dbReference type="InterPro" id="IPR039556">
    <property type="entry name" value="ICL/PEPM"/>
</dbReference>
<dbReference type="EMBL" id="JACFXV010000048">
    <property type="protein sequence ID" value="MBA5777401.1"/>
    <property type="molecule type" value="Genomic_DNA"/>
</dbReference>
<dbReference type="Gene3D" id="6.10.250.2750">
    <property type="match status" value="1"/>
</dbReference>
<dbReference type="SUPFAM" id="SSF51621">
    <property type="entry name" value="Phosphoenolpyruvate/pyruvate domain"/>
    <property type="match status" value="1"/>
</dbReference>
<dbReference type="InterPro" id="IPR015813">
    <property type="entry name" value="Pyrv/PenolPyrv_kinase-like_dom"/>
</dbReference>
<keyword evidence="2" id="KW-1185">Reference proteome</keyword>
<dbReference type="AlphaFoldDB" id="A0A839AD06"/>
<organism evidence="1 2">
    <name type="scientific">Stappia albiluteola</name>
    <dbReference type="NCBI Taxonomy" id="2758565"/>
    <lineage>
        <taxon>Bacteria</taxon>
        <taxon>Pseudomonadati</taxon>
        <taxon>Pseudomonadota</taxon>
        <taxon>Alphaproteobacteria</taxon>
        <taxon>Hyphomicrobiales</taxon>
        <taxon>Stappiaceae</taxon>
        <taxon>Stappia</taxon>
    </lineage>
</organism>
<dbReference type="GO" id="GO:0016829">
    <property type="term" value="F:lyase activity"/>
    <property type="evidence" value="ECO:0007669"/>
    <property type="project" value="UniProtKB-KW"/>
</dbReference>
<gene>
    <name evidence="1" type="ORF">H2509_09700</name>
</gene>
<dbReference type="PANTHER" id="PTHR42905:SF16">
    <property type="entry name" value="CARBOXYPHOSPHONOENOLPYRUVATE PHOSPHONOMUTASE-LIKE PROTEIN (AFU_ORTHOLOGUE AFUA_5G07230)"/>
    <property type="match status" value="1"/>
</dbReference>
<comment type="caution">
    <text evidence="1">The sequence shown here is derived from an EMBL/GenBank/DDBJ whole genome shotgun (WGS) entry which is preliminary data.</text>
</comment>
<keyword evidence="1" id="KW-0670">Pyruvate</keyword>
<accession>A0A839AD06</accession>
<dbReference type="Proteomes" id="UP000541109">
    <property type="component" value="Unassembled WGS sequence"/>
</dbReference>
<dbReference type="InterPro" id="IPR040442">
    <property type="entry name" value="Pyrv_kinase-like_dom_sf"/>
</dbReference>
<evidence type="ECO:0000313" key="2">
    <source>
        <dbReference type="Proteomes" id="UP000541109"/>
    </source>
</evidence>
<reference evidence="1 2" key="1">
    <citation type="submission" date="2020-07" db="EMBL/GenBank/DDBJ databases">
        <title>Stappia sp., F7233, whole genome shotgun sequencing project.</title>
        <authorList>
            <person name="Jiang S."/>
            <person name="Liu Z.W."/>
            <person name="Du Z.J."/>
        </authorList>
    </citation>
    <scope>NUCLEOTIDE SEQUENCE [LARGE SCALE GENOMIC DNA]</scope>
    <source>
        <strain evidence="1 2">F7233</strain>
    </source>
</reference>
<dbReference type="Pfam" id="PF13714">
    <property type="entry name" value="PEP_mutase"/>
    <property type="match status" value="1"/>
</dbReference>
<protein>
    <submittedName>
        <fullName evidence="1">Isocitrate lyase/phosphoenolpyruvate mutase family protein</fullName>
    </submittedName>
</protein>